<sequence>MIRNERMRMRILDLFSGAGGAGAGYRRAGFEVVGVDIDPQPNYPYEFHQEDALKYLLEHHQEFDAFHASPPCQAFTNAQKIRGNDHPDYVTATRAAFDLIGKPWVIENVPGAPLILPIELCGCMFPGLKTYRPRLFELNWELGSWINQPEHRPHTARTTKMGRPPRPGEFMHVVGNFSGVAQAREAMGIDWMTRDELRESIPPAYTEFIGQHLMSYLVENQPANSFGYPLDS</sequence>
<evidence type="ECO:0000313" key="3">
    <source>
        <dbReference type="EMBL" id="AEK09805.1"/>
    </source>
</evidence>
<dbReference type="Gene3D" id="3.40.50.150">
    <property type="entry name" value="Vaccinia Virus protein VP39"/>
    <property type="match status" value="1"/>
</dbReference>
<name>G1D4V9_9CAUD</name>
<evidence type="ECO:0000256" key="1">
    <source>
        <dbReference type="ARBA" id="ARBA00022603"/>
    </source>
</evidence>
<dbReference type="RefSeq" id="YP_009637335.1">
    <property type="nucleotide sequence ID" value="NC_042324.1"/>
</dbReference>
<dbReference type="OrthoDB" id="7292at10239"/>
<evidence type="ECO:0000313" key="4">
    <source>
        <dbReference type="Proteomes" id="UP000008413"/>
    </source>
</evidence>
<keyword evidence="4" id="KW-1185">Reference proteome</keyword>
<organism evidence="3 4">
    <name type="scientific">Mycobacterium phage Museum</name>
    <dbReference type="NCBI Taxonomy" id="2922214"/>
    <lineage>
        <taxon>Viruses</taxon>
        <taxon>Duplodnaviria</taxon>
        <taxon>Heunggongvirae</taxon>
        <taxon>Uroviricota</taxon>
        <taxon>Caudoviricetes</taxon>
        <taxon>Fromanvirus</taxon>
        <taxon>Fromanvirus museum</taxon>
    </lineage>
</organism>
<dbReference type="InterPro" id="IPR029063">
    <property type="entry name" value="SAM-dependent_MTases_sf"/>
</dbReference>
<dbReference type="EMBL" id="JF937103">
    <property type="protein sequence ID" value="AEK09805.1"/>
    <property type="molecule type" value="Genomic_DNA"/>
</dbReference>
<dbReference type="GO" id="GO:0008168">
    <property type="term" value="F:methyltransferase activity"/>
    <property type="evidence" value="ECO:0007669"/>
    <property type="project" value="UniProtKB-KW"/>
</dbReference>
<accession>G1D4V9</accession>
<dbReference type="InterPro" id="IPR001525">
    <property type="entry name" value="C5_MeTfrase"/>
</dbReference>
<proteinExistence type="predicted"/>
<dbReference type="GeneID" id="40234084"/>
<reference evidence="3 4" key="1">
    <citation type="journal article" date="2012" name="J. Virol.">
        <title>Complete Genome Sequences of 138 Mycobacteriophages.</title>
        <authorList>
            <consortium name="the Science Education Alliance Phage Hunters Advancing Genomics and Evolutionary Science Program"/>
            <consortium name="the KwaZulu-Natal Research Institute for Tuberculosis and HIV Mycobacterial Genetics Course Students"/>
            <consortium name="the Phage Hunters Integrating Research and Education Program"/>
            <person name="Hatfull G.F."/>
        </authorList>
    </citation>
    <scope>NUCLEOTIDE SEQUENCE [LARGE SCALE GENOMIC DNA]</scope>
    <source>
        <strain evidence="3">Museum</strain>
    </source>
</reference>
<keyword evidence="1 3" id="KW-0489">Methyltransferase</keyword>
<dbReference type="Pfam" id="PF00145">
    <property type="entry name" value="DNA_methylase"/>
    <property type="match status" value="1"/>
</dbReference>
<keyword evidence="2" id="KW-0808">Transferase</keyword>
<gene>
    <name evidence="3" type="primary">87</name>
    <name evidence="3" type="ORF">PBI_MUSEUM_87</name>
</gene>
<dbReference type="Proteomes" id="UP000008413">
    <property type="component" value="Segment"/>
</dbReference>
<dbReference type="GO" id="GO:0032259">
    <property type="term" value="P:methylation"/>
    <property type="evidence" value="ECO:0007669"/>
    <property type="project" value="UniProtKB-KW"/>
</dbReference>
<protein>
    <submittedName>
        <fullName evidence="3">DNA methyltransferase</fullName>
    </submittedName>
</protein>
<dbReference type="SUPFAM" id="SSF53335">
    <property type="entry name" value="S-adenosyl-L-methionine-dependent methyltransferases"/>
    <property type="match status" value="1"/>
</dbReference>
<evidence type="ECO:0000256" key="2">
    <source>
        <dbReference type="ARBA" id="ARBA00022679"/>
    </source>
</evidence>